<dbReference type="AlphaFoldDB" id="A0A9X8QSU8"/>
<comment type="caution">
    <text evidence="3">The sequence shown here is derived from an EMBL/GenBank/DDBJ whole genome shotgun (WGS) entry which is preliminary data.</text>
</comment>
<keyword evidence="2" id="KW-0732">Signal</keyword>
<dbReference type="PROSITE" id="PS51257">
    <property type="entry name" value="PROKAR_LIPOPROTEIN"/>
    <property type="match status" value="1"/>
</dbReference>
<sequence length="208" mass="21413">MLCSGRRRSVLVSTVALAGLASAGMVLAAGCAPAEGARDAGVAPSVSAPESASPLWPGRPPAPSHGGPSPSAVPVPQVTVPEGPEGGLRKVSPEQLLRADPGVPEVVKGSLGDCPGRRCRLRTPVYVDLTGDGKPELVLAFDDTGRTLMWAYTASGGSVRRVLDYAGPQQMTATTIGRDLVVDESGEGRKSTVRFRWNGRVLAPVPVG</sequence>
<name>A0A9X8QSU8_9ACTN</name>
<evidence type="ECO:0000256" key="2">
    <source>
        <dbReference type="SAM" id="SignalP"/>
    </source>
</evidence>
<dbReference type="EMBL" id="FRBK01000006">
    <property type="protein sequence ID" value="SHL85030.1"/>
    <property type="molecule type" value="Genomic_DNA"/>
</dbReference>
<reference evidence="4" key="1">
    <citation type="submission" date="2016-11" db="EMBL/GenBank/DDBJ databases">
        <authorList>
            <person name="Jaros S."/>
            <person name="Januszkiewicz K."/>
            <person name="Wedrychowicz H."/>
        </authorList>
    </citation>
    <scope>NUCLEOTIDE SEQUENCE [LARGE SCALE GENOMIC DNA]</scope>
    <source>
        <strain evidence="4">CGMCC 4.3555</strain>
    </source>
</reference>
<gene>
    <name evidence="3" type="ORF">SAMN05216268_106415</name>
</gene>
<evidence type="ECO:0000313" key="3">
    <source>
        <dbReference type="EMBL" id="SHL85030.1"/>
    </source>
</evidence>
<organism evidence="3 4">
    <name type="scientific">Streptomyces yunnanensis</name>
    <dbReference type="NCBI Taxonomy" id="156453"/>
    <lineage>
        <taxon>Bacteria</taxon>
        <taxon>Bacillati</taxon>
        <taxon>Actinomycetota</taxon>
        <taxon>Actinomycetes</taxon>
        <taxon>Kitasatosporales</taxon>
        <taxon>Streptomycetaceae</taxon>
        <taxon>Streptomyces</taxon>
    </lineage>
</organism>
<accession>A0A9X8QSU8</accession>
<feature type="region of interest" description="Disordered" evidence="1">
    <location>
        <begin position="38"/>
        <end position="97"/>
    </location>
</feature>
<proteinExistence type="predicted"/>
<feature type="chain" id="PRO_5040822880" description="Lipoprotein" evidence="2">
    <location>
        <begin position="29"/>
        <end position="208"/>
    </location>
</feature>
<feature type="compositionally biased region" description="Low complexity" evidence="1">
    <location>
        <begin position="40"/>
        <end position="54"/>
    </location>
</feature>
<feature type="compositionally biased region" description="Low complexity" evidence="1">
    <location>
        <begin position="64"/>
        <end position="81"/>
    </location>
</feature>
<evidence type="ECO:0000256" key="1">
    <source>
        <dbReference type="SAM" id="MobiDB-lite"/>
    </source>
</evidence>
<feature type="signal peptide" evidence="2">
    <location>
        <begin position="1"/>
        <end position="28"/>
    </location>
</feature>
<evidence type="ECO:0008006" key="5">
    <source>
        <dbReference type="Google" id="ProtNLM"/>
    </source>
</evidence>
<dbReference type="Proteomes" id="UP000184388">
    <property type="component" value="Unassembled WGS sequence"/>
</dbReference>
<evidence type="ECO:0000313" key="4">
    <source>
        <dbReference type="Proteomes" id="UP000184388"/>
    </source>
</evidence>
<protein>
    <recommendedName>
        <fullName evidence="5">Lipoprotein</fullName>
    </recommendedName>
</protein>